<sequence length="174" mass="19481">MTMLVRELFNDAPLSPDGLVSLDVQRLLREPIDIARDWHRAERLLQQVAEHLPEQLEVQIALYKMYAYANCFEASRQLIEQVLQRAAQQAGFQPDWRLLTPASTPFDTLLTNGIHGPVRLYLYSMKALGFVSLRAGNIALAEQVLAKLLALDPSDEVGGSVVYQMALSLTDDDS</sequence>
<dbReference type="EMBL" id="JBBKTX010000012">
    <property type="protein sequence ID" value="MFK4752970.1"/>
    <property type="molecule type" value="Genomic_DNA"/>
</dbReference>
<protein>
    <submittedName>
        <fullName evidence="1">Uncharacterized protein</fullName>
    </submittedName>
</protein>
<dbReference type="RefSeq" id="WP_416206082.1">
    <property type="nucleotide sequence ID" value="NZ_JBBKTX010000012.1"/>
</dbReference>
<accession>A0ABW8NJ30</accession>
<gene>
    <name evidence="1" type="ORF">WG929_11165</name>
</gene>
<keyword evidence="2" id="KW-1185">Reference proteome</keyword>
<dbReference type="InterPro" id="IPR011990">
    <property type="entry name" value="TPR-like_helical_dom_sf"/>
</dbReference>
<comment type="caution">
    <text evidence="1">The sequence shown here is derived from an EMBL/GenBank/DDBJ whole genome shotgun (WGS) entry which is preliminary data.</text>
</comment>
<dbReference type="Proteomes" id="UP001620597">
    <property type="component" value="Unassembled WGS sequence"/>
</dbReference>
<organism evidence="1 2">
    <name type="scientific">Oceanobacter antarcticus</name>
    <dbReference type="NCBI Taxonomy" id="3133425"/>
    <lineage>
        <taxon>Bacteria</taxon>
        <taxon>Pseudomonadati</taxon>
        <taxon>Pseudomonadota</taxon>
        <taxon>Gammaproteobacteria</taxon>
        <taxon>Oceanospirillales</taxon>
        <taxon>Oceanospirillaceae</taxon>
        <taxon>Oceanobacter</taxon>
    </lineage>
</organism>
<evidence type="ECO:0000313" key="2">
    <source>
        <dbReference type="Proteomes" id="UP001620597"/>
    </source>
</evidence>
<proteinExistence type="predicted"/>
<reference evidence="1 2" key="1">
    <citation type="submission" date="2024-03" db="EMBL/GenBank/DDBJ databases">
        <title>High-quality draft genome sequence of Oceanobacter sp. wDCs-4.</title>
        <authorList>
            <person name="Dong C."/>
        </authorList>
    </citation>
    <scope>NUCLEOTIDE SEQUENCE [LARGE SCALE GENOMIC DNA]</scope>
    <source>
        <strain evidence="2">wDCs-4</strain>
    </source>
</reference>
<evidence type="ECO:0000313" key="1">
    <source>
        <dbReference type="EMBL" id="MFK4752970.1"/>
    </source>
</evidence>
<name>A0ABW8NJ30_9GAMM</name>
<dbReference type="Gene3D" id="1.25.40.10">
    <property type="entry name" value="Tetratricopeptide repeat domain"/>
    <property type="match status" value="1"/>
</dbReference>